<dbReference type="Proteomes" id="UP001139158">
    <property type="component" value="Unassembled WGS sequence"/>
</dbReference>
<keyword evidence="4" id="KW-1185">Reference proteome</keyword>
<feature type="signal peptide" evidence="2">
    <location>
        <begin position="1"/>
        <end position="29"/>
    </location>
</feature>
<dbReference type="PROSITE" id="PS51257">
    <property type="entry name" value="PROKAR_LIPOPROTEIN"/>
    <property type="match status" value="1"/>
</dbReference>
<comment type="caution">
    <text evidence="3">The sequence shown here is derived from an EMBL/GenBank/DDBJ whole genome shotgun (WGS) entry which is preliminary data.</text>
</comment>
<dbReference type="RefSeq" id="WP_227895018.1">
    <property type="nucleotide sequence ID" value="NZ_CP099466.1"/>
</dbReference>
<accession>A0A9X1MCW7</accession>
<evidence type="ECO:0000256" key="2">
    <source>
        <dbReference type="SAM" id="SignalP"/>
    </source>
</evidence>
<feature type="chain" id="PRO_5040792390" description="Copper/zinc superoxide dismutase (SODC)" evidence="2">
    <location>
        <begin position="30"/>
        <end position="232"/>
    </location>
</feature>
<evidence type="ECO:0008006" key="5">
    <source>
        <dbReference type="Google" id="ProtNLM"/>
    </source>
</evidence>
<gene>
    <name evidence="3" type="ORF">LJ757_05320</name>
</gene>
<evidence type="ECO:0000313" key="4">
    <source>
        <dbReference type="Proteomes" id="UP001139158"/>
    </source>
</evidence>
<evidence type="ECO:0000256" key="1">
    <source>
        <dbReference type="SAM" id="MobiDB-lite"/>
    </source>
</evidence>
<feature type="region of interest" description="Disordered" evidence="1">
    <location>
        <begin position="36"/>
        <end position="87"/>
    </location>
</feature>
<evidence type="ECO:0000313" key="3">
    <source>
        <dbReference type="EMBL" id="MCC3297226.1"/>
    </source>
</evidence>
<organism evidence="3 4">
    <name type="scientific">Arthrobacter caoxuetaonis</name>
    <dbReference type="NCBI Taxonomy" id="2886935"/>
    <lineage>
        <taxon>Bacteria</taxon>
        <taxon>Bacillati</taxon>
        <taxon>Actinomycetota</taxon>
        <taxon>Actinomycetes</taxon>
        <taxon>Micrococcales</taxon>
        <taxon>Micrococcaceae</taxon>
        <taxon>Arthrobacter</taxon>
    </lineage>
</organism>
<dbReference type="EMBL" id="JAJFZV010000004">
    <property type="protein sequence ID" value="MCC3297226.1"/>
    <property type="molecule type" value="Genomic_DNA"/>
</dbReference>
<reference evidence="3" key="1">
    <citation type="submission" date="2021-10" db="EMBL/GenBank/DDBJ databases">
        <title>Novel species in genus Arthrobacter.</title>
        <authorList>
            <person name="Liu Y."/>
        </authorList>
    </citation>
    <scope>NUCLEOTIDE SEQUENCE</scope>
    <source>
        <strain evidence="3">Zg-Y453</strain>
    </source>
</reference>
<protein>
    <recommendedName>
        <fullName evidence="5">Copper/zinc superoxide dismutase (SODC)</fullName>
    </recommendedName>
</protein>
<dbReference type="AlphaFoldDB" id="A0A9X1MCW7"/>
<feature type="compositionally biased region" description="Polar residues" evidence="1">
    <location>
        <begin position="40"/>
        <end position="68"/>
    </location>
</feature>
<proteinExistence type="predicted"/>
<keyword evidence="2" id="KW-0732">Signal</keyword>
<sequence length="232" mass="23564">MKHNPGHAAGRRALLVLIALITASLFFTACSNDGNEEDTANNAASSPASETGVSSDCETGPEATSASCQAAGPGRTVSAERCPGSSPTALEGGVIEGAFGPWCENAIATAYATPDTDALIPEGAEVELTIRETDMDTTVDMQVQGFASGASYTGILHEGVCTESPGDIGPEFVNQGSGDNPNSNLVLDFTTEPDGSAEASVSVPFLVPDMASGDSIVLHDANQSVVGCVRIP</sequence>
<name>A0A9X1MCW7_9MICC</name>